<evidence type="ECO:0000313" key="4">
    <source>
        <dbReference type="Proteomes" id="UP000823616"/>
    </source>
</evidence>
<evidence type="ECO:0000313" key="3">
    <source>
        <dbReference type="EMBL" id="MBO8450459.1"/>
    </source>
</evidence>
<comment type="caution">
    <text evidence="3">The sequence shown here is derived from an EMBL/GenBank/DDBJ whole genome shotgun (WGS) entry which is preliminary data.</text>
</comment>
<keyword evidence="2" id="KW-0378">Hydrolase</keyword>
<evidence type="ECO:0000256" key="1">
    <source>
        <dbReference type="ARBA" id="ARBA00006336"/>
    </source>
</evidence>
<accession>A0A9D9ET82</accession>
<dbReference type="GO" id="GO:0016787">
    <property type="term" value="F:hydrolase activity"/>
    <property type="evidence" value="ECO:0007669"/>
    <property type="project" value="UniProtKB-KW"/>
</dbReference>
<organism evidence="3 4">
    <name type="scientific">Candidatus Avitreponema avistercoris</name>
    <dbReference type="NCBI Taxonomy" id="2840705"/>
    <lineage>
        <taxon>Bacteria</taxon>
        <taxon>Pseudomonadati</taxon>
        <taxon>Spirochaetota</taxon>
        <taxon>Spirochaetia</taxon>
        <taxon>Spirochaetales</taxon>
        <taxon>Candidatus Avitreponema</taxon>
    </lineage>
</organism>
<dbReference type="InterPro" id="IPR052347">
    <property type="entry name" value="Isochorismatase_Nicotinamidase"/>
</dbReference>
<protein>
    <recommendedName>
        <fullName evidence="5">Nicotinamidase</fullName>
    </recommendedName>
</protein>
<reference evidence="3" key="2">
    <citation type="journal article" date="2021" name="PeerJ">
        <title>Extensive microbial diversity within the chicken gut microbiome revealed by metagenomics and culture.</title>
        <authorList>
            <person name="Gilroy R."/>
            <person name="Ravi A."/>
            <person name="Getino M."/>
            <person name="Pursley I."/>
            <person name="Horton D.L."/>
            <person name="Alikhan N.F."/>
            <person name="Baker D."/>
            <person name="Gharbi K."/>
            <person name="Hall N."/>
            <person name="Watson M."/>
            <person name="Adriaenssens E.M."/>
            <person name="Foster-Nyarko E."/>
            <person name="Jarju S."/>
            <person name="Secka A."/>
            <person name="Antonio M."/>
            <person name="Oren A."/>
            <person name="Chaudhuri R.R."/>
            <person name="La Ragione R."/>
            <person name="Hildebrand F."/>
            <person name="Pallen M.J."/>
        </authorList>
    </citation>
    <scope>NUCLEOTIDE SEQUENCE</scope>
    <source>
        <strain evidence="3">B3-4054</strain>
    </source>
</reference>
<dbReference type="PANTHER" id="PTHR11080">
    <property type="entry name" value="PYRAZINAMIDASE/NICOTINAMIDASE"/>
    <property type="match status" value="1"/>
</dbReference>
<evidence type="ECO:0000256" key="2">
    <source>
        <dbReference type="ARBA" id="ARBA00022801"/>
    </source>
</evidence>
<comment type="similarity">
    <text evidence="1">Belongs to the isochorismatase family.</text>
</comment>
<dbReference type="Gene3D" id="3.40.50.850">
    <property type="entry name" value="Isochorismatase-like"/>
    <property type="match status" value="1"/>
</dbReference>
<dbReference type="PANTHER" id="PTHR11080:SF2">
    <property type="entry name" value="LD05707P"/>
    <property type="match status" value="1"/>
</dbReference>
<gene>
    <name evidence="3" type="ORF">IAA96_05065</name>
</gene>
<sequence length="262" mass="29117">MISSLLLIDPQNDFCDPRGTLSVPGAVEDCQRIISMIERVGSQISSIYVTLDTHHLFHIANPSFWADENGNPPEPYTIITSDDVKSGKFRAAVPKYQNHAVEYVTALEKLGKYDLCIWPPHCLIGTWGHNVYPPLSDELLRWEGAQPGRVVEYAEKGSNVRTEHYSAIRAEVSDAADPSSRTNFALIERLKAADNIAIAGEAFSHCLANTTRDLIPLIPTEKLILLTDCSSNVAGFESLGEEFLQEVRKLGIRTMTSEDFLR</sequence>
<dbReference type="SUPFAM" id="SSF52499">
    <property type="entry name" value="Isochorismatase-like hydrolases"/>
    <property type="match status" value="1"/>
</dbReference>
<proteinExistence type="inferred from homology"/>
<name>A0A9D9ET82_9SPIR</name>
<evidence type="ECO:0008006" key="5">
    <source>
        <dbReference type="Google" id="ProtNLM"/>
    </source>
</evidence>
<dbReference type="EMBL" id="JADIMS010000085">
    <property type="protein sequence ID" value="MBO8450459.1"/>
    <property type="molecule type" value="Genomic_DNA"/>
</dbReference>
<dbReference type="AlphaFoldDB" id="A0A9D9ET82"/>
<dbReference type="InterPro" id="IPR036380">
    <property type="entry name" value="Isochorismatase-like_sf"/>
</dbReference>
<reference evidence="3" key="1">
    <citation type="submission" date="2020-10" db="EMBL/GenBank/DDBJ databases">
        <authorList>
            <person name="Gilroy R."/>
        </authorList>
    </citation>
    <scope>NUCLEOTIDE SEQUENCE</scope>
    <source>
        <strain evidence="3">B3-4054</strain>
    </source>
</reference>
<dbReference type="Proteomes" id="UP000823616">
    <property type="component" value="Unassembled WGS sequence"/>
</dbReference>